<name>A0A2A5JKI8_PSEO7</name>
<keyword evidence="3" id="KW-1185">Reference proteome</keyword>
<evidence type="ECO:0000256" key="1">
    <source>
        <dbReference type="SAM" id="Phobius"/>
    </source>
</evidence>
<accession>A0A2A5JKI8</accession>
<evidence type="ECO:0000313" key="3">
    <source>
        <dbReference type="Proteomes" id="UP000228621"/>
    </source>
</evidence>
<keyword evidence="1" id="KW-1133">Transmembrane helix</keyword>
<sequence length="92" mass="10481">MSKTLIYRLGSHPKRSLKFFLAGLCLVIVAAIFIALGYYQDHRFQIVGLILLLPGLCCAFYGYIGIFANRFSQVLEAREKRHQTLKDNDPFA</sequence>
<dbReference type="AlphaFoldDB" id="A0A2A5JKI8"/>
<proteinExistence type="predicted"/>
<dbReference type="EMBL" id="NKHF01000100">
    <property type="protein sequence ID" value="PCK29955.1"/>
    <property type="molecule type" value="Genomic_DNA"/>
</dbReference>
<gene>
    <name evidence="2" type="ORF">CEX98_19980</name>
</gene>
<dbReference type="Proteomes" id="UP000228621">
    <property type="component" value="Unassembled WGS sequence"/>
</dbReference>
<feature type="transmembrane region" description="Helical" evidence="1">
    <location>
        <begin position="20"/>
        <end position="40"/>
    </location>
</feature>
<keyword evidence="1" id="KW-0812">Transmembrane</keyword>
<evidence type="ECO:0000313" key="2">
    <source>
        <dbReference type="EMBL" id="PCK29955.1"/>
    </source>
</evidence>
<keyword evidence="1" id="KW-0472">Membrane</keyword>
<protein>
    <submittedName>
        <fullName evidence="2">Uncharacterized protein</fullName>
    </submittedName>
</protein>
<dbReference type="RefSeq" id="WP_099643764.1">
    <property type="nucleotide sequence ID" value="NZ_JAQPZX010000034.1"/>
</dbReference>
<organism evidence="2 3">
    <name type="scientific">Pseudoalteromonas piscicida</name>
    <dbReference type="NCBI Taxonomy" id="43662"/>
    <lineage>
        <taxon>Bacteria</taxon>
        <taxon>Pseudomonadati</taxon>
        <taxon>Pseudomonadota</taxon>
        <taxon>Gammaproteobacteria</taxon>
        <taxon>Alteromonadales</taxon>
        <taxon>Pseudoalteromonadaceae</taxon>
        <taxon>Pseudoalteromonas</taxon>
    </lineage>
</organism>
<dbReference type="OrthoDB" id="6332833at2"/>
<reference evidence="3" key="1">
    <citation type="journal article" date="2019" name="Genome Announc.">
        <title>Draft Genome Sequence of Pseudoalteromonas piscicida Strain 36Y ROTHPW, an Hypersaline Seawater Isolate from the South Coast of Sonora, Mexico.</title>
        <authorList>
            <person name="Sanchez-Diaz R."/>
            <person name="Molina-Garza Z.J."/>
            <person name="Cruz-Suarez L.E."/>
            <person name="Selvin J."/>
            <person name="Kiran G.S."/>
            <person name="Ibarra-Gamez J.C."/>
            <person name="Gomez-Gil B."/>
            <person name="Galaviz-Silva L."/>
        </authorList>
    </citation>
    <scope>NUCLEOTIDE SEQUENCE [LARGE SCALE GENOMIC DNA]</scope>
    <source>
        <strain evidence="3">36Y_RITHPW</strain>
    </source>
</reference>
<comment type="caution">
    <text evidence="2">The sequence shown here is derived from an EMBL/GenBank/DDBJ whole genome shotgun (WGS) entry which is preliminary data.</text>
</comment>
<feature type="transmembrane region" description="Helical" evidence="1">
    <location>
        <begin position="46"/>
        <end position="68"/>
    </location>
</feature>